<evidence type="ECO:0000313" key="2">
    <source>
        <dbReference type="Proteomes" id="UP000250079"/>
    </source>
</evidence>
<protein>
    <recommendedName>
        <fullName evidence="3">Metal-binding protein</fullName>
    </recommendedName>
</protein>
<evidence type="ECO:0008006" key="3">
    <source>
        <dbReference type="Google" id="ProtNLM"/>
    </source>
</evidence>
<sequence length="135" mass="15058">MITVVVCITCGQQAESVEGRRPGEHFADRVEEVLRARSLSETEMPAMQLQRTKCLMSCQRSCSAALHEEGKYSYVFGEFLPDTDSAEALLDFAAGYRVSDTGQVPFKQWPQGIKGHFVARIPPIEFATNNQRDVS</sequence>
<organism evidence="1 2">
    <name type="scientific">Granulosicoccus antarcticus IMCC3135</name>
    <dbReference type="NCBI Taxonomy" id="1192854"/>
    <lineage>
        <taxon>Bacteria</taxon>
        <taxon>Pseudomonadati</taxon>
        <taxon>Pseudomonadota</taxon>
        <taxon>Gammaproteobacteria</taxon>
        <taxon>Chromatiales</taxon>
        <taxon>Granulosicoccaceae</taxon>
        <taxon>Granulosicoccus</taxon>
    </lineage>
</organism>
<reference evidence="1 2" key="1">
    <citation type="submission" date="2016-12" db="EMBL/GenBank/DDBJ databases">
        <authorList>
            <person name="Song W.-J."/>
            <person name="Kurnit D.M."/>
        </authorList>
    </citation>
    <scope>NUCLEOTIDE SEQUENCE [LARGE SCALE GENOMIC DNA]</scope>
    <source>
        <strain evidence="1 2">IMCC3135</strain>
    </source>
</reference>
<dbReference type="Proteomes" id="UP000250079">
    <property type="component" value="Chromosome"/>
</dbReference>
<evidence type="ECO:0000313" key="1">
    <source>
        <dbReference type="EMBL" id="ASJ71827.1"/>
    </source>
</evidence>
<dbReference type="OrthoDB" id="424426at2"/>
<dbReference type="AlphaFoldDB" id="A0A2Z2NVX6"/>
<accession>A0A2Z2NVX6</accession>
<keyword evidence="2" id="KW-1185">Reference proteome</keyword>
<gene>
    <name evidence="1" type="ORF">IMCC3135_08645</name>
</gene>
<dbReference type="EMBL" id="CP018632">
    <property type="protein sequence ID" value="ASJ71827.1"/>
    <property type="molecule type" value="Genomic_DNA"/>
</dbReference>
<name>A0A2Z2NVX6_9GAMM</name>
<dbReference type="Pfam" id="PF07845">
    <property type="entry name" value="DUF1636"/>
    <property type="match status" value="1"/>
</dbReference>
<dbReference type="RefSeq" id="WP_088917215.1">
    <property type="nucleotide sequence ID" value="NZ_CP018632.1"/>
</dbReference>
<dbReference type="InterPro" id="IPR012863">
    <property type="entry name" value="DUF1636"/>
</dbReference>
<dbReference type="KEGG" id="gai:IMCC3135_08645"/>
<proteinExistence type="predicted"/>